<feature type="compositionally biased region" description="Basic and acidic residues" evidence="1">
    <location>
        <begin position="323"/>
        <end position="332"/>
    </location>
</feature>
<protein>
    <submittedName>
        <fullName evidence="3">Uncharacterized protein</fullName>
    </submittedName>
</protein>
<evidence type="ECO:0000313" key="3">
    <source>
        <dbReference type="EMBL" id="KAF3224023.1"/>
    </source>
</evidence>
<feature type="region of interest" description="Disordered" evidence="1">
    <location>
        <begin position="306"/>
        <end position="349"/>
    </location>
</feature>
<feature type="signal peptide" evidence="2">
    <location>
        <begin position="1"/>
        <end position="18"/>
    </location>
</feature>
<dbReference type="Proteomes" id="UP000472727">
    <property type="component" value="Unassembled WGS sequence"/>
</dbReference>
<evidence type="ECO:0000256" key="1">
    <source>
        <dbReference type="SAM" id="MobiDB-lite"/>
    </source>
</evidence>
<evidence type="ECO:0000256" key="2">
    <source>
        <dbReference type="SAM" id="SignalP"/>
    </source>
</evidence>
<name>A0A7C8V395_ORBOL</name>
<sequence>MLLLYILVFFSLFPKVILVPFSEAPTSTLTSKHVQATTLSTSTSPTAINAEATKISEGNKVPPEKDLPNPDTSYSLNKEPKRVIHNGIFWAPWKVVCPPISAILEMPPEPRSYSMIDNFRRPDFRATKRPRDSVSTRRIKCLHCICDQDGNVLPNPDAVPPGTPSKSHKFAVNCNNMYDVGKCKEWFNCRCQTTMLNPDREEGVPLSEYQDALNQVPFSVKQQYPGFRWRPFGLDMSWSSMTAGNFYPPENQQVERWLAPGTAEPYYLEGKSQDLATEWMTDLSPGFKGRGNLEWWAMSGESSFTKRSLTDAPASIGSSEPENQYRDDRVASDENPDYLRGTGPKRAAE</sequence>
<evidence type="ECO:0000313" key="4">
    <source>
        <dbReference type="Proteomes" id="UP000472727"/>
    </source>
</evidence>
<dbReference type="AlphaFoldDB" id="A0A7C8V395"/>
<accession>A0A7C8V395</accession>
<proteinExistence type="predicted"/>
<comment type="caution">
    <text evidence="3">The sequence shown here is derived from an EMBL/GenBank/DDBJ whole genome shotgun (WGS) entry which is preliminary data.</text>
</comment>
<reference evidence="3 4" key="1">
    <citation type="submission" date="2019-06" db="EMBL/GenBank/DDBJ databases">
        <authorList>
            <person name="Palmer J.M."/>
        </authorList>
    </citation>
    <scope>NUCLEOTIDE SEQUENCE [LARGE SCALE GENOMIC DNA]</scope>
    <source>
        <strain evidence="3 4">TWF106</strain>
    </source>
</reference>
<feature type="region of interest" description="Disordered" evidence="1">
    <location>
        <begin position="55"/>
        <end position="76"/>
    </location>
</feature>
<dbReference type="EMBL" id="WIWS01000021">
    <property type="protein sequence ID" value="KAF3224023.1"/>
    <property type="molecule type" value="Genomic_DNA"/>
</dbReference>
<gene>
    <name evidence="3" type="ORF">TWF106_004668</name>
</gene>
<keyword evidence="2" id="KW-0732">Signal</keyword>
<organism evidence="3 4">
    <name type="scientific">Orbilia oligospora</name>
    <name type="common">Nematode-trapping fungus</name>
    <name type="synonym">Arthrobotrys oligospora</name>
    <dbReference type="NCBI Taxonomy" id="2813651"/>
    <lineage>
        <taxon>Eukaryota</taxon>
        <taxon>Fungi</taxon>
        <taxon>Dikarya</taxon>
        <taxon>Ascomycota</taxon>
        <taxon>Pezizomycotina</taxon>
        <taxon>Orbiliomycetes</taxon>
        <taxon>Orbiliales</taxon>
        <taxon>Orbiliaceae</taxon>
        <taxon>Orbilia</taxon>
    </lineage>
</organism>
<feature type="chain" id="PRO_5028832516" evidence="2">
    <location>
        <begin position="19"/>
        <end position="349"/>
    </location>
</feature>